<keyword evidence="2" id="KW-1185">Reference proteome</keyword>
<organism evidence="1 2">
    <name type="scientific">Sagittula salina</name>
    <dbReference type="NCBI Taxonomy" id="2820268"/>
    <lineage>
        <taxon>Bacteria</taxon>
        <taxon>Pseudomonadati</taxon>
        <taxon>Pseudomonadota</taxon>
        <taxon>Alphaproteobacteria</taxon>
        <taxon>Rhodobacterales</taxon>
        <taxon>Roseobacteraceae</taxon>
        <taxon>Sagittula</taxon>
    </lineage>
</organism>
<evidence type="ECO:0000313" key="1">
    <source>
        <dbReference type="EMBL" id="MBP0481104.1"/>
    </source>
</evidence>
<dbReference type="Proteomes" id="UP000675940">
    <property type="component" value="Unassembled WGS sequence"/>
</dbReference>
<sequence>MIEWQDTPPKLEPYETIAAEGDWKNFSRTVPKIEVRIGGLLSLERISQDSAAYDKGRDHIRVMEIICAYIRNNSPAQGAVSWHPYEELFTAFSKNLSKKASSSMRMLTL</sequence>
<accession>A0A940MKN0</accession>
<gene>
    <name evidence="1" type="ORF">J5474_01170</name>
</gene>
<proteinExistence type="predicted"/>
<protein>
    <submittedName>
        <fullName evidence="1">Uncharacterized protein</fullName>
    </submittedName>
</protein>
<comment type="caution">
    <text evidence="1">The sequence shown here is derived from an EMBL/GenBank/DDBJ whole genome shotgun (WGS) entry which is preliminary data.</text>
</comment>
<name>A0A940MKN0_9RHOB</name>
<dbReference type="RefSeq" id="WP_209358528.1">
    <property type="nucleotide sequence ID" value="NZ_JAGISH010000001.1"/>
</dbReference>
<dbReference type="EMBL" id="JAGISH010000001">
    <property type="protein sequence ID" value="MBP0481104.1"/>
    <property type="molecule type" value="Genomic_DNA"/>
</dbReference>
<evidence type="ECO:0000313" key="2">
    <source>
        <dbReference type="Proteomes" id="UP000675940"/>
    </source>
</evidence>
<dbReference type="AlphaFoldDB" id="A0A940MKN0"/>
<reference evidence="1" key="1">
    <citation type="submission" date="2021-03" db="EMBL/GenBank/DDBJ databases">
        <title>Sagittula salina sp. nov. strain M10.9X isolated from the marine waste.</title>
        <authorList>
            <person name="Satari L."/>
            <person name="Molina-Menor E."/>
            <person name="Vidal-Verdu A."/>
            <person name="Pascual J."/>
            <person name="Pereto J."/>
            <person name="Porcar M."/>
        </authorList>
    </citation>
    <scope>NUCLEOTIDE SEQUENCE</scope>
    <source>
        <strain evidence="1">M10.9X</strain>
    </source>
</reference>